<proteinExistence type="inferred from homology"/>
<evidence type="ECO:0000256" key="2">
    <source>
        <dbReference type="ARBA" id="ARBA00006676"/>
    </source>
</evidence>
<evidence type="ECO:0000256" key="4">
    <source>
        <dbReference type="ARBA" id="ARBA00022801"/>
    </source>
</evidence>
<evidence type="ECO:0000256" key="6">
    <source>
        <dbReference type="ARBA" id="ARBA00023080"/>
    </source>
</evidence>
<evidence type="ECO:0000256" key="3">
    <source>
        <dbReference type="ARBA" id="ARBA00022723"/>
    </source>
</evidence>
<keyword evidence="5" id="KW-0862">Zinc</keyword>
<dbReference type="AlphaFoldDB" id="A0A7S3AUH6"/>
<gene>
    <name evidence="9" type="ORF">HERI1096_LOCUS14132</name>
</gene>
<comment type="similarity">
    <text evidence="2">Belongs to the metallo-dependent hydrolases superfamily. Adenosine and AMP deaminases family.</text>
</comment>
<dbReference type="Gene3D" id="3.20.20.140">
    <property type="entry name" value="Metal-dependent hydrolases"/>
    <property type="match status" value="1"/>
</dbReference>
<dbReference type="GO" id="GO:0004000">
    <property type="term" value="F:adenosine deaminase activity"/>
    <property type="evidence" value="ECO:0007669"/>
    <property type="project" value="TreeGrafter"/>
</dbReference>
<protein>
    <recommendedName>
        <fullName evidence="8">Adenosine deaminase domain-containing protein</fullName>
    </recommendedName>
</protein>
<keyword evidence="3" id="KW-0479">Metal-binding</keyword>
<comment type="catalytic activity">
    <reaction evidence="7">
        <text>N(6)-methyl-AMP + H2O + H(+) = IMP + methylamine</text>
        <dbReference type="Rhea" id="RHEA:16001"/>
        <dbReference type="ChEBI" id="CHEBI:15377"/>
        <dbReference type="ChEBI" id="CHEBI:15378"/>
        <dbReference type="ChEBI" id="CHEBI:58053"/>
        <dbReference type="ChEBI" id="CHEBI:59338"/>
        <dbReference type="ChEBI" id="CHEBI:144842"/>
    </reaction>
    <physiologicalReaction direction="left-to-right" evidence="7">
        <dbReference type="Rhea" id="RHEA:16002"/>
    </physiologicalReaction>
</comment>
<sequence>MGHALTLDPSQIARLVERSIPVEICPTSNMKTMHLTALEAHPTLPTWIAAAYPFSINTDDSTVFETTSSRELRLVAEAFYLPPETLVALCLGGLKHAFETDTQKLRQLHKRFSSESEQAIVEYREAIAC</sequence>
<reference evidence="9" key="1">
    <citation type="submission" date="2021-01" db="EMBL/GenBank/DDBJ databases">
        <authorList>
            <person name="Corre E."/>
            <person name="Pelletier E."/>
            <person name="Niang G."/>
            <person name="Scheremetjew M."/>
            <person name="Finn R."/>
            <person name="Kale V."/>
            <person name="Holt S."/>
            <person name="Cochrane G."/>
            <person name="Meng A."/>
            <person name="Brown T."/>
            <person name="Cohen L."/>
        </authorList>
    </citation>
    <scope>NUCLEOTIDE SEQUENCE</scope>
    <source>
        <strain evidence="9">CCMP281</strain>
    </source>
</reference>
<name>A0A7S3AUH6_9EUKA</name>
<evidence type="ECO:0000256" key="7">
    <source>
        <dbReference type="ARBA" id="ARBA00048787"/>
    </source>
</evidence>
<evidence type="ECO:0000259" key="8">
    <source>
        <dbReference type="Pfam" id="PF00962"/>
    </source>
</evidence>
<keyword evidence="4" id="KW-0378">Hydrolase</keyword>
<dbReference type="PANTHER" id="PTHR11409">
    <property type="entry name" value="ADENOSINE DEAMINASE"/>
    <property type="match status" value="1"/>
</dbReference>
<dbReference type="GO" id="GO:0046103">
    <property type="term" value="P:inosine biosynthetic process"/>
    <property type="evidence" value="ECO:0007669"/>
    <property type="project" value="TreeGrafter"/>
</dbReference>
<keyword evidence="6" id="KW-0546">Nucleotide metabolism</keyword>
<dbReference type="GO" id="GO:0009117">
    <property type="term" value="P:nucleotide metabolic process"/>
    <property type="evidence" value="ECO:0007669"/>
    <property type="project" value="UniProtKB-KW"/>
</dbReference>
<feature type="domain" description="Adenosine deaminase" evidence="8">
    <location>
        <begin position="7"/>
        <end position="106"/>
    </location>
</feature>
<comment type="cofactor">
    <cofactor evidence="1">
        <name>Zn(2+)</name>
        <dbReference type="ChEBI" id="CHEBI:29105"/>
    </cofactor>
</comment>
<dbReference type="SUPFAM" id="SSF51556">
    <property type="entry name" value="Metallo-dependent hydrolases"/>
    <property type="match status" value="1"/>
</dbReference>
<dbReference type="GO" id="GO:0046872">
    <property type="term" value="F:metal ion binding"/>
    <property type="evidence" value="ECO:0007669"/>
    <property type="project" value="UniProtKB-KW"/>
</dbReference>
<dbReference type="Pfam" id="PF00962">
    <property type="entry name" value="A_deaminase"/>
    <property type="match status" value="1"/>
</dbReference>
<evidence type="ECO:0000256" key="5">
    <source>
        <dbReference type="ARBA" id="ARBA00022833"/>
    </source>
</evidence>
<dbReference type="GO" id="GO:0006154">
    <property type="term" value="P:adenosine catabolic process"/>
    <property type="evidence" value="ECO:0007669"/>
    <property type="project" value="TreeGrafter"/>
</dbReference>
<dbReference type="InterPro" id="IPR032466">
    <property type="entry name" value="Metal_Hydrolase"/>
</dbReference>
<dbReference type="PANTHER" id="PTHR11409:SF42">
    <property type="entry name" value="ADENOSINE DEAMINASE-LIKE PROTEIN"/>
    <property type="match status" value="1"/>
</dbReference>
<dbReference type="InterPro" id="IPR006330">
    <property type="entry name" value="Ado/ade_deaminase"/>
</dbReference>
<accession>A0A7S3AUH6</accession>
<dbReference type="EMBL" id="HBHX01025331">
    <property type="protein sequence ID" value="CAE0113472.1"/>
    <property type="molecule type" value="Transcribed_RNA"/>
</dbReference>
<dbReference type="InterPro" id="IPR001365">
    <property type="entry name" value="A_deaminase_dom"/>
</dbReference>
<organism evidence="9">
    <name type="scientific">Haptolina ericina</name>
    <dbReference type="NCBI Taxonomy" id="156174"/>
    <lineage>
        <taxon>Eukaryota</taxon>
        <taxon>Haptista</taxon>
        <taxon>Haptophyta</taxon>
        <taxon>Prymnesiophyceae</taxon>
        <taxon>Prymnesiales</taxon>
        <taxon>Prymnesiaceae</taxon>
        <taxon>Haptolina</taxon>
    </lineage>
</organism>
<evidence type="ECO:0000313" key="9">
    <source>
        <dbReference type="EMBL" id="CAE0113472.1"/>
    </source>
</evidence>
<evidence type="ECO:0000256" key="1">
    <source>
        <dbReference type="ARBA" id="ARBA00001947"/>
    </source>
</evidence>